<dbReference type="PROSITE" id="PS51257">
    <property type="entry name" value="PROKAR_LIPOPROTEIN"/>
    <property type="match status" value="1"/>
</dbReference>
<dbReference type="Pfam" id="PF26524">
    <property type="entry name" value="ARM_7"/>
    <property type="match status" value="1"/>
</dbReference>
<protein>
    <submittedName>
        <fullName evidence="3">Uncharacterized protein LOC115739602</fullName>
    </submittedName>
</protein>
<reference evidence="2" key="1">
    <citation type="submission" date="2025-05" db="UniProtKB">
        <authorList>
            <consortium name="RefSeq"/>
        </authorList>
    </citation>
    <scope>NUCLEOTIDE SEQUENCE [LARGE SCALE GENOMIC DNA]</scope>
</reference>
<dbReference type="Gene3D" id="1.25.40.10">
    <property type="entry name" value="Tetratricopeptide repeat domain"/>
    <property type="match status" value="1"/>
</dbReference>
<accession>A0A8B8P257</accession>
<reference evidence="3" key="2">
    <citation type="submission" date="2025-08" db="UniProtKB">
        <authorList>
            <consortium name="RefSeq"/>
        </authorList>
    </citation>
    <scope>IDENTIFICATION</scope>
    <source>
        <tissue evidence="3">Leaf</tissue>
    </source>
</reference>
<keyword evidence="2" id="KW-1185">Reference proteome</keyword>
<dbReference type="SUPFAM" id="SSF48371">
    <property type="entry name" value="ARM repeat"/>
    <property type="match status" value="1"/>
</dbReference>
<dbReference type="PANTHER" id="PTHR46578">
    <property type="entry name" value="ARM-REPEAT/TETRATRICOPEPTIDE REPEAT (TPR)-LIKE PROTEIN"/>
    <property type="match status" value="1"/>
</dbReference>
<dbReference type="InterPro" id="IPR016024">
    <property type="entry name" value="ARM-type_fold"/>
</dbReference>
<dbReference type="Gene3D" id="1.25.10.10">
    <property type="entry name" value="Leucine-rich Repeat Variant"/>
    <property type="match status" value="1"/>
</dbReference>
<feature type="domain" description="ARM repeat N-terminal plant" evidence="1">
    <location>
        <begin position="24"/>
        <end position="262"/>
    </location>
</feature>
<sequence length="574" mass="65870">MEFFPKHEKRKKEINPTTTTISTSLSSSCFFCIMEEPDPSLRRAGITRCFKEMLHRENQELVLILSGLWHVAMTHTDDPEYPSLGIFDLLSNLITKGISDKDWLLRDQNIYVPYYAAHIIGSYTMNKAEFAEKAVESGVILPLIELLRGELSWVEQRVAVRALGHLASYEITFKAVLAYEQEVVDSAMQIASTCLKAVYCQFIALNGMKRSKYQCDLLTRGIGRTDLEDRKAEEWASQLQCWSLYLLNCFACKGRSLDLICREEFLKDLCEMWGGLVNHSNPGGVGLIRILCYTKIGRERIADCEEVVQYLCNLSRSSDDWQYMGIDCLLLLLRDQDTRYKVIEIAIFCLVDLIELNDLGKTRIHIGEAISRTLLQDHSKMIRSRFKNNPKVLDALDELWILKVEKRKKERLLTQEKVKEKRVLVDLIKQQAKSMFWAGHIEEAMLKYNEALEICPLMLRKDRMVIYSNRGQCHLLLGDADSAIRDTTRALCLSSPTNGHHKSLWRRSQAYDMKGLSRESLMDCLMFVDGCTRSEKKTGKRAKIPYYAARMISKQMEAAWLFAGSRSAVIGARC</sequence>
<dbReference type="KEGG" id="rarg:115739602"/>
<dbReference type="SUPFAM" id="SSF48452">
    <property type="entry name" value="TPR-like"/>
    <property type="match status" value="1"/>
</dbReference>
<dbReference type="PANTHER" id="PTHR46578:SF1">
    <property type="entry name" value="ARM-REPEAT_TETRATRICOPEPTIDE REPEAT (TPR)-LIKE PROTEIN"/>
    <property type="match status" value="1"/>
</dbReference>
<dbReference type="GeneID" id="115739602"/>
<evidence type="ECO:0000313" key="2">
    <source>
        <dbReference type="Proteomes" id="UP000827889"/>
    </source>
</evidence>
<organism evidence="2 3">
    <name type="scientific">Rhodamnia argentea</name>
    <dbReference type="NCBI Taxonomy" id="178133"/>
    <lineage>
        <taxon>Eukaryota</taxon>
        <taxon>Viridiplantae</taxon>
        <taxon>Streptophyta</taxon>
        <taxon>Embryophyta</taxon>
        <taxon>Tracheophyta</taxon>
        <taxon>Spermatophyta</taxon>
        <taxon>Magnoliopsida</taxon>
        <taxon>eudicotyledons</taxon>
        <taxon>Gunneridae</taxon>
        <taxon>Pentapetalae</taxon>
        <taxon>rosids</taxon>
        <taxon>malvids</taxon>
        <taxon>Myrtales</taxon>
        <taxon>Myrtaceae</taxon>
        <taxon>Myrtoideae</taxon>
        <taxon>Myrteae</taxon>
        <taxon>Australasian group</taxon>
        <taxon>Rhodamnia</taxon>
    </lineage>
</organism>
<evidence type="ECO:0000313" key="3">
    <source>
        <dbReference type="RefSeq" id="XP_030528644.2"/>
    </source>
</evidence>
<dbReference type="InterPro" id="IPR011990">
    <property type="entry name" value="TPR-like_helical_dom_sf"/>
</dbReference>
<name>A0A8B8P257_9MYRT</name>
<evidence type="ECO:0000259" key="1">
    <source>
        <dbReference type="Pfam" id="PF26524"/>
    </source>
</evidence>
<proteinExistence type="predicted"/>
<dbReference type="Proteomes" id="UP000827889">
    <property type="component" value="Chromosome 2"/>
</dbReference>
<dbReference type="RefSeq" id="XP_030528644.2">
    <property type="nucleotide sequence ID" value="XM_030672784.2"/>
</dbReference>
<dbReference type="AlphaFoldDB" id="A0A8B8P257"/>
<gene>
    <name evidence="3" type="primary">LOC115739602</name>
</gene>
<dbReference type="InterPro" id="IPR011989">
    <property type="entry name" value="ARM-like"/>
</dbReference>
<dbReference type="InterPro" id="IPR058868">
    <property type="entry name" value="ARM_7"/>
</dbReference>